<protein>
    <submittedName>
        <fullName evidence="2">35594_t:CDS:1</fullName>
    </submittedName>
</protein>
<evidence type="ECO:0000259" key="1">
    <source>
        <dbReference type="Pfam" id="PF03732"/>
    </source>
</evidence>
<evidence type="ECO:0000313" key="3">
    <source>
        <dbReference type="Proteomes" id="UP000789901"/>
    </source>
</evidence>
<comment type="caution">
    <text evidence="2">The sequence shown here is derived from an EMBL/GenBank/DDBJ whole genome shotgun (WGS) entry which is preliminary data.</text>
</comment>
<name>A0ABN7W3T7_GIGMA</name>
<dbReference type="EMBL" id="CAJVQB010030328">
    <property type="protein sequence ID" value="CAG8815394.1"/>
    <property type="molecule type" value="Genomic_DNA"/>
</dbReference>
<proteinExistence type="predicted"/>
<gene>
    <name evidence="2" type="ORF">GMARGA_LOCUS26283</name>
</gene>
<reference evidence="2 3" key="1">
    <citation type="submission" date="2021-06" db="EMBL/GenBank/DDBJ databases">
        <authorList>
            <person name="Kallberg Y."/>
            <person name="Tangrot J."/>
            <person name="Rosling A."/>
        </authorList>
    </citation>
    <scope>NUCLEOTIDE SEQUENCE [LARGE SCALE GENOMIC DNA]</scope>
    <source>
        <strain evidence="2 3">120-4 pot B 10/14</strain>
    </source>
</reference>
<dbReference type="InterPro" id="IPR005162">
    <property type="entry name" value="Retrotrans_gag_dom"/>
</dbReference>
<dbReference type="Pfam" id="PF03732">
    <property type="entry name" value="Retrotrans_gag"/>
    <property type="match status" value="1"/>
</dbReference>
<evidence type="ECO:0000313" key="2">
    <source>
        <dbReference type="EMBL" id="CAG8815394.1"/>
    </source>
</evidence>
<dbReference type="Proteomes" id="UP000789901">
    <property type="component" value="Unassembled WGS sequence"/>
</dbReference>
<keyword evidence="3" id="KW-1185">Reference proteome</keyword>
<organism evidence="2 3">
    <name type="scientific">Gigaspora margarita</name>
    <dbReference type="NCBI Taxonomy" id="4874"/>
    <lineage>
        <taxon>Eukaryota</taxon>
        <taxon>Fungi</taxon>
        <taxon>Fungi incertae sedis</taxon>
        <taxon>Mucoromycota</taxon>
        <taxon>Glomeromycotina</taxon>
        <taxon>Glomeromycetes</taxon>
        <taxon>Diversisporales</taxon>
        <taxon>Gigasporaceae</taxon>
        <taxon>Gigaspora</taxon>
    </lineage>
</organism>
<accession>A0ABN7W3T7</accession>
<sequence length="252" mass="30158">MNTKQFKEFMEMMSGKSSPKENNHFDDFEHAVEANNWNENCRLQIASGYLKEAVANWYKKKTESEDEVERNKSFYYLLVEQFTPLKKQHHWQIELNSLIQQEHKRVDTYTTKFKRLLNYINTNNYLLNTYIVRMFLGGLKGMNAVLVTIVAPKRLSKAIATVRRVEHNAEVMKKVKIESELSDLKKRIDKIALNYATLMGKIKNIKEHSQNNYYYVHKKKFEIEYQNRYCTKMDLEHINDYEINFEDLPNYI</sequence>
<feature type="domain" description="Retrotransposon gag" evidence="1">
    <location>
        <begin position="45"/>
        <end position="140"/>
    </location>
</feature>